<organism evidence="1 2">
    <name type="scientific">Candidatus Roizmanbacteria bacterium CG09_land_8_20_14_0_10_41_9</name>
    <dbReference type="NCBI Taxonomy" id="1974850"/>
    <lineage>
        <taxon>Bacteria</taxon>
        <taxon>Candidatus Roizmaniibacteriota</taxon>
    </lineage>
</organism>
<accession>A0A2H0WTJ7</accession>
<gene>
    <name evidence="1" type="ORF">COT62_00950</name>
</gene>
<name>A0A2H0WTJ7_9BACT</name>
<proteinExistence type="predicted"/>
<comment type="caution">
    <text evidence="1">The sequence shown here is derived from an EMBL/GenBank/DDBJ whole genome shotgun (WGS) entry which is preliminary data.</text>
</comment>
<dbReference type="AlphaFoldDB" id="A0A2H0WTJ7"/>
<dbReference type="Proteomes" id="UP000231198">
    <property type="component" value="Unassembled WGS sequence"/>
</dbReference>
<sequence length="325" mass="34640">MANNIEARRFSRRTVITGIGATGVALIAGCRLPFSASKEAPKTPTPNAEATTQAAQVEALQTSVGQLAEKNSELEAQMNATPTPESATPLERINDLVSVSGIPKSIDGSTVDVARAGFENELGLGTEGWVAEPGKLLVGPNFGFQDKTPAEIQEMVDNSNGAIEYLNPLNQDAFENEGPSYFNLPGGGFILSTAAKMTVQIGDAVIGLEGAPRHNWMLVVRGQYADGQVDTDENLRAEFTNYIPRHIQVMAYPGKPNGGFISEGQFNQIAETSHTGGTNCGDAGCSDLSVAMFDVNTKAFTVIRQNGLNGEWNQVYSNWTNPNAK</sequence>
<protein>
    <submittedName>
        <fullName evidence="1">Uncharacterized protein</fullName>
    </submittedName>
</protein>
<evidence type="ECO:0000313" key="1">
    <source>
        <dbReference type="EMBL" id="PIS15973.1"/>
    </source>
</evidence>
<evidence type="ECO:0000313" key="2">
    <source>
        <dbReference type="Proteomes" id="UP000231198"/>
    </source>
</evidence>
<reference evidence="2" key="1">
    <citation type="submission" date="2017-09" db="EMBL/GenBank/DDBJ databases">
        <title>Depth-based differentiation of microbial function through sediment-hosted aquifers and enrichment of novel symbionts in the deep terrestrial subsurface.</title>
        <authorList>
            <person name="Probst A.J."/>
            <person name="Ladd B."/>
            <person name="Jarett J.K."/>
            <person name="Geller-Mcgrath D.E."/>
            <person name="Sieber C.M.K."/>
            <person name="Emerson J.B."/>
            <person name="Anantharaman K."/>
            <person name="Thomas B.C."/>
            <person name="Malmstrom R."/>
            <person name="Stieglmeier M."/>
            <person name="Klingl A."/>
            <person name="Woyke T."/>
            <person name="Ryan C.M."/>
            <person name="Banfield J.F."/>
        </authorList>
    </citation>
    <scope>NUCLEOTIDE SEQUENCE [LARGE SCALE GENOMIC DNA]</scope>
</reference>
<dbReference type="EMBL" id="PEZG01000020">
    <property type="protein sequence ID" value="PIS15973.1"/>
    <property type="molecule type" value="Genomic_DNA"/>
</dbReference>